<reference evidence="2 3" key="1">
    <citation type="submission" date="2015-02" db="EMBL/GenBank/DDBJ databases">
        <title>Improved understanding of the partial-nitritation anammox process through 23 genomes representing the majority of the microbial community.</title>
        <authorList>
            <person name="Speth D.R."/>
            <person name="In T Zandt M."/>
            <person name="Guerrero Cruz S."/>
            <person name="Jetten M.S."/>
            <person name="Dutilh B.E."/>
        </authorList>
    </citation>
    <scope>NUCLEOTIDE SEQUENCE [LARGE SCALE GENOMIC DNA]</scope>
    <source>
        <strain evidence="2">OLB20</strain>
    </source>
</reference>
<dbReference type="SUPFAM" id="SSF51011">
    <property type="entry name" value="Glycosyl hydrolase domain"/>
    <property type="match status" value="1"/>
</dbReference>
<dbReference type="Gene3D" id="2.60.40.1180">
    <property type="entry name" value="Golgi alpha-mannosidase II"/>
    <property type="match status" value="1"/>
</dbReference>
<dbReference type="STRING" id="1617426.TR69_WS6001000116"/>
<dbReference type="Gene3D" id="3.20.20.80">
    <property type="entry name" value="Glycosidases"/>
    <property type="match status" value="1"/>
</dbReference>
<organism evidence="2 3">
    <name type="scientific">candidate division WS6 bacterium OLB20</name>
    <dbReference type="NCBI Taxonomy" id="1617426"/>
    <lineage>
        <taxon>Bacteria</taxon>
        <taxon>Candidatus Dojkabacteria</taxon>
    </lineage>
</organism>
<gene>
    <name evidence="2" type="ORF">TR69_WS6001000116</name>
</gene>
<protein>
    <submittedName>
        <fullName evidence="2">Cyclomaltodextrinase</fullName>
        <ecNumber evidence="2">3.2.1.54</ecNumber>
    </submittedName>
</protein>
<dbReference type="EMBL" id="JYNZ01000002">
    <property type="protein sequence ID" value="KXK27243.1"/>
    <property type="molecule type" value="Genomic_DNA"/>
</dbReference>
<evidence type="ECO:0000259" key="1">
    <source>
        <dbReference type="SMART" id="SM00642"/>
    </source>
</evidence>
<dbReference type="InterPro" id="IPR013780">
    <property type="entry name" value="Glyco_hydro_b"/>
</dbReference>
<dbReference type="GO" id="GO:0047798">
    <property type="term" value="F:cyclomaltodextrinase activity"/>
    <property type="evidence" value="ECO:0007669"/>
    <property type="project" value="UniProtKB-EC"/>
</dbReference>
<sequence>MNISGFIQPDSDRTLIQKQHLSVIIPAGSGHAVTLISPRGSMKPLRLNTLGDRLETAVTLDQDGEYVLELREASGGRLIDRRVIRVLPSWTVSAVVYNLFLRTSAQSSYDATLEDVLRHIDKVADAGVNVLYINPFYDTGAYLKKHNLLGSMPDQALKGTPYAVRDMTELNVAAVASDPALSSSWQAEEVLRTFVSAAHNRGIRVIFDLILNHTSHDFLLQRYYPEWFYYKEDILSTDSPYLYFTDGKPWGDPAHTAVPFEDGDFYWSDTAKLNWEFDAPPAPNDPPGNPSIRQMYEYFITVASYWVREFGIDGYRCDLAHRIPLSFWRECIAAVKSTARESHPHNDSIDGTVVFVAEAPPESVSSLLAAGFDFCYSGLAQGIDNPGAYLKSLSESRERLHSFNFAEAYDFHARNRAPEPVHGGGPDRSGIWQWALTATLPGMALLYSGFEKMSWHGIPGADLGLIGDNEYLAAVRTVSEIRTKEKALHSEAVQYLEVSGEDAEAITAYSRYNDGETLFVVLNTGKTAVTNAIVRLSSPDLDSGQPFMLKDLMTGRIYLRTDPEVVLLLDPGQVHIFKLEQKWEDSSYSQA</sequence>
<dbReference type="PANTHER" id="PTHR10357:SF179">
    <property type="entry name" value="NEUTRAL AND BASIC AMINO ACID TRANSPORT PROTEIN RBAT"/>
    <property type="match status" value="1"/>
</dbReference>
<keyword evidence="2" id="KW-0326">Glycosidase</keyword>
<dbReference type="PANTHER" id="PTHR10357">
    <property type="entry name" value="ALPHA-AMYLASE FAMILY MEMBER"/>
    <property type="match status" value="1"/>
</dbReference>
<dbReference type="AlphaFoldDB" id="A0A136M022"/>
<keyword evidence="2" id="KW-0378">Hydrolase</keyword>
<dbReference type="Pfam" id="PF00128">
    <property type="entry name" value="Alpha-amylase"/>
    <property type="match status" value="1"/>
</dbReference>
<evidence type="ECO:0000313" key="2">
    <source>
        <dbReference type="EMBL" id="KXK27243.1"/>
    </source>
</evidence>
<dbReference type="GO" id="GO:0004556">
    <property type="term" value="F:alpha-amylase activity"/>
    <property type="evidence" value="ECO:0007669"/>
    <property type="project" value="TreeGrafter"/>
</dbReference>
<accession>A0A136M022</accession>
<comment type="caution">
    <text evidence="2">The sequence shown here is derived from an EMBL/GenBank/DDBJ whole genome shotgun (WGS) entry which is preliminary data.</text>
</comment>
<dbReference type="GO" id="GO:0009313">
    <property type="term" value="P:oligosaccharide catabolic process"/>
    <property type="evidence" value="ECO:0007669"/>
    <property type="project" value="TreeGrafter"/>
</dbReference>
<feature type="domain" description="Glycosyl hydrolase family 13 catalytic" evidence="1">
    <location>
        <begin position="94"/>
        <end position="482"/>
    </location>
</feature>
<dbReference type="InterPro" id="IPR017853">
    <property type="entry name" value="GH"/>
</dbReference>
<dbReference type="EC" id="3.2.1.54" evidence="2"/>
<proteinExistence type="predicted"/>
<dbReference type="InterPro" id="IPR006047">
    <property type="entry name" value="GH13_cat_dom"/>
</dbReference>
<dbReference type="Proteomes" id="UP000070457">
    <property type="component" value="Unassembled WGS sequence"/>
</dbReference>
<dbReference type="SMART" id="SM00642">
    <property type="entry name" value="Aamy"/>
    <property type="match status" value="1"/>
</dbReference>
<name>A0A136M022_9BACT</name>
<dbReference type="SUPFAM" id="SSF51445">
    <property type="entry name" value="(Trans)glycosidases"/>
    <property type="match status" value="1"/>
</dbReference>
<evidence type="ECO:0000313" key="3">
    <source>
        <dbReference type="Proteomes" id="UP000070457"/>
    </source>
</evidence>